<organism evidence="1">
    <name type="scientific">marine sediment metagenome</name>
    <dbReference type="NCBI Taxonomy" id="412755"/>
    <lineage>
        <taxon>unclassified sequences</taxon>
        <taxon>metagenomes</taxon>
        <taxon>ecological metagenomes</taxon>
    </lineage>
</organism>
<sequence>MAIPNISKVLQEQGSISDEIDYALMNYLLKNRGTGYTACQPCLVELEGGKKAIKMSIDNTFIGKDNQLMGLGIVGTLLIDNDSLNVIYCTPKEELEANIEKLKNAGINPEPRPKGKY</sequence>
<name>X1EVG3_9ZZZZ</name>
<protein>
    <submittedName>
        <fullName evidence="1">Uncharacterized protein</fullName>
    </submittedName>
</protein>
<evidence type="ECO:0000313" key="1">
    <source>
        <dbReference type="EMBL" id="GAH36542.1"/>
    </source>
</evidence>
<gene>
    <name evidence="1" type="ORF">S03H2_10614</name>
</gene>
<dbReference type="EMBL" id="BARU01005449">
    <property type="protein sequence ID" value="GAH36542.1"/>
    <property type="molecule type" value="Genomic_DNA"/>
</dbReference>
<comment type="caution">
    <text evidence="1">The sequence shown here is derived from an EMBL/GenBank/DDBJ whole genome shotgun (WGS) entry which is preliminary data.</text>
</comment>
<proteinExistence type="predicted"/>
<reference evidence="1" key="1">
    <citation type="journal article" date="2014" name="Front. Microbiol.">
        <title>High frequency of phylogenetically diverse reductive dehalogenase-homologous genes in deep subseafloor sedimentary metagenomes.</title>
        <authorList>
            <person name="Kawai M."/>
            <person name="Futagami T."/>
            <person name="Toyoda A."/>
            <person name="Takaki Y."/>
            <person name="Nishi S."/>
            <person name="Hori S."/>
            <person name="Arai W."/>
            <person name="Tsubouchi T."/>
            <person name="Morono Y."/>
            <person name="Uchiyama I."/>
            <person name="Ito T."/>
            <person name="Fujiyama A."/>
            <person name="Inagaki F."/>
            <person name="Takami H."/>
        </authorList>
    </citation>
    <scope>NUCLEOTIDE SEQUENCE</scope>
    <source>
        <strain evidence="1">Expedition CK06-06</strain>
    </source>
</reference>
<dbReference type="AlphaFoldDB" id="X1EVG3"/>
<accession>X1EVG3</accession>